<accession>A0A8J3IE51</accession>
<dbReference type="EMBL" id="BNJK01000001">
    <property type="protein sequence ID" value="GHO93704.1"/>
    <property type="molecule type" value="Genomic_DNA"/>
</dbReference>
<dbReference type="InterPro" id="IPR051783">
    <property type="entry name" value="NAD(P)-dependent_oxidoreduct"/>
</dbReference>
<dbReference type="PANTHER" id="PTHR48079:SF6">
    <property type="entry name" value="NAD(P)-BINDING DOMAIN-CONTAINING PROTEIN-RELATED"/>
    <property type="match status" value="1"/>
</dbReference>
<dbReference type="GO" id="GO:0005737">
    <property type="term" value="C:cytoplasm"/>
    <property type="evidence" value="ECO:0007669"/>
    <property type="project" value="TreeGrafter"/>
</dbReference>
<dbReference type="Proteomes" id="UP000597444">
    <property type="component" value="Unassembled WGS sequence"/>
</dbReference>
<evidence type="ECO:0000259" key="1">
    <source>
        <dbReference type="Pfam" id="PF01370"/>
    </source>
</evidence>
<dbReference type="RefSeq" id="WP_220204476.1">
    <property type="nucleotide sequence ID" value="NZ_BNJK01000001.1"/>
</dbReference>
<gene>
    <name evidence="2" type="primary">cdh</name>
    <name evidence="2" type="ORF">KSF_037520</name>
</gene>
<dbReference type="GO" id="GO:0004029">
    <property type="term" value="F:aldehyde dehydrogenase (NAD+) activity"/>
    <property type="evidence" value="ECO:0007669"/>
    <property type="project" value="TreeGrafter"/>
</dbReference>
<dbReference type="Pfam" id="PF01370">
    <property type="entry name" value="Epimerase"/>
    <property type="match status" value="1"/>
</dbReference>
<comment type="caution">
    <text evidence="2">The sequence shown here is derived from an EMBL/GenBank/DDBJ whole genome shotgun (WGS) entry which is preliminary data.</text>
</comment>
<dbReference type="PANTHER" id="PTHR48079">
    <property type="entry name" value="PROTEIN YEEZ"/>
    <property type="match status" value="1"/>
</dbReference>
<dbReference type="InterPro" id="IPR036291">
    <property type="entry name" value="NAD(P)-bd_dom_sf"/>
</dbReference>
<evidence type="ECO:0000313" key="3">
    <source>
        <dbReference type="Proteomes" id="UP000597444"/>
    </source>
</evidence>
<dbReference type="Gene3D" id="3.40.50.720">
    <property type="entry name" value="NAD(P)-binding Rossmann-like Domain"/>
    <property type="match status" value="1"/>
</dbReference>
<keyword evidence="3" id="KW-1185">Reference proteome</keyword>
<dbReference type="InterPro" id="IPR001509">
    <property type="entry name" value="Epimerase_deHydtase"/>
</dbReference>
<proteinExistence type="predicted"/>
<organism evidence="2 3">
    <name type="scientific">Reticulibacter mediterranei</name>
    <dbReference type="NCBI Taxonomy" id="2778369"/>
    <lineage>
        <taxon>Bacteria</taxon>
        <taxon>Bacillati</taxon>
        <taxon>Chloroflexota</taxon>
        <taxon>Ktedonobacteria</taxon>
        <taxon>Ktedonobacterales</taxon>
        <taxon>Reticulibacteraceae</taxon>
        <taxon>Reticulibacter</taxon>
    </lineage>
</organism>
<sequence>MKVLITGATGLLGGHLIKQLQERGENIRALVLPVENTDKLTAQGVEVVRGDITDGSSLGPAVEGVDLIFHLAGMMGVWRPLSDYRLVNVNGSENLYKAAQKAGVRRFVHTSSHTVYGLGYGRFMTEEDPLRPDPDPYSLTKAEGDRVIRRLLLTSDMETVILRPGTFFGPGDHLHFGRMAQKVKDGKGLLLGKGDNALPFCYVTDIVQGYMLAAYHEKAPGNVYNITNDRPLTQKEMFDAIADAVGGQRPTLHLPYLPIYAGATVAERIFVAANLKMKPPATQLGAMMFGSDNRHSVDKARRELGYEPQVSLRDGIKLAAEWFNAGGFNKPPVTAASQNAPLAGARN</sequence>
<evidence type="ECO:0000313" key="2">
    <source>
        <dbReference type="EMBL" id="GHO93704.1"/>
    </source>
</evidence>
<protein>
    <submittedName>
        <fullName evidence="2">3-beta hydroxysteroid dehydrogenase</fullName>
    </submittedName>
</protein>
<dbReference type="SUPFAM" id="SSF51735">
    <property type="entry name" value="NAD(P)-binding Rossmann-fold domains"/>
    <property type="match status" value="1"/>
</dbReference>
<feature type="domain" description="NAD-dependent epimerase/dehydratase" evidence="1">
    <location>
        <begin position="3"/>
        <end position="226"/>
    </location>
</feature>
<dbReference type="AlphaFoldDB" id="A0A8J3IE51"/>
<name>A0A8J3IE51_9CHLR</name>
<reference evidence="2" key="1">
    <citation type="submission" date="2020-10" db="EMBL/GenBank/DDBJ databases">
        <title>Taxonomic study of unclassified bacteria belonging to the class Ktedonobacteria.</title>
        <authorList>
            <person name="Yabe S."/>
            <person name="Wang C.M."/>
            <person name="Zheng Y."/>
            <person name="Sakai Y."/>
            <person name="Cavaletti L."/>
            <person name="Monciardini P."/>
            <person name="Donadio S."/>
        </authorList>
    </citation>
    <scope>NUCLEOTIDE SEQUENCE</scope>
    <source>
        <strain evidence="2">ID150040</strain>
    </source>
</reference>